<evidence type="ECO:0000313" key="2">
    <source>
        <dbReference type="EMBL" id="GAT57570.1"/>
    </source>
</evidence>
<dbReference type="InterPro" id="IPR001810">
    <property type="entry name" value="F-box_dom"/>
</dbReference>
<evidence type="ECO:0000259" key="1">
    <source>
        <dbReference type="PROSITE" id="PS50181"/>
    </source>
</evidence>
<dbReference type="Pfam" id="PF12937">
    <property type="entry name" value="F-box-like"/>
    <property type="match status" value="1"/>
</dbReference>
<dbReference type="PROSITE" id="PS50181">
    <property type="entry name" value="FBOX"/>
    <property type="match status" value="1"/>
</dbReference>
<gene>
    <name evidence="2" type="ORF">MCHLO_14084</name>
</gene>
<organism evidence="2 3">
    <name type="scientific">Mycena chlorophos</name>
    <name type="common">Agaric fungus</name>
    <name type="synonym">Agaricus chlorophos</name>
    <dbReference type="NCBI Taxonomy" id="658473"/>
    <lineage>
        <taxon>Eukaryota</taxon>
        <taxon>Fungi</taxon>
        <taxon>Dikarya</taxon>
        <taxon>Basidiomycota</taxon>
        <taxon>Agaricomycotina</taxon>
        <taxon>Agaricomycetes</taxon>
        <taxon>Agaricomycetidae</taxon>
        <taxon>Agaricales</taxon>
        <taxon>Marasmiineae</taxon>
        <taxon>Mycenaceae</taxon>
        <taxon>Mycena</taxon>
    </lineage>
</organism>
<proteinExistence type="predicted"/>
<dbReference type="Gene3D" id="1.20.1280.50">
    <property type="match status" value="1"/>
</dbReference>
<dbReference type="Proteomes" id="UP000815677">
    <property type="component" value="Unassembled WGS sequence"/>
</dbReference>
<reference evidence="2" key="1">
    <citation type="submission" date="2014-09" db="EMBL/GenBank/DDBJ databases">
        <title>Genome sequence of the luminous mushroom Mycena chlorophos for searching fungal bioluminescence genes.</title>
        <authorList>
            <person name="Tanaka Y."/>
            <person name="Kasuga D."/>
            <person name="Oba Y."/>
            <person name="Hase S."/>
            <person name="Sato K."/>
            <person name="Oba Y."/>
            <person name="Sakakibara Y."/>
        </authorList>
    </citation>
    <scope>NUCLEOTIDE SEQUENCE</scope>
</reference>
<protein>
    <recommendedName>
        <fullName evidence="1">F-box domain-containing protein</fullName>
    </recommendedName>
</protein>
<accession>A0ABQ0M2N6</accession>
<feature type="domain" description="F-box" evidence="1">
    <location>
        <begin position="40"/>
        <end position="85"/>
    </location>
</feature>
<sequence length="596" mass="65053">MSSALSMSVAVHYSLHLSPTAMSRFMNWARGHRTTSPLSLSVFPTLPTELILEVLSVADNSTLHTLALVSRRFNELAKDTLLRRHGIDLSSRTASVSSSEALYALRLVLASPPATSTQTPAKLDTFEAFRGCRHPASVKFGLNERAITVDPYYGGFGEPKREYGAALRLVRYGYDRTVPYRIPYPTVTVPIPTRDGLSNGGLTNIRSLRALFDHSTRTNCRIANISITFQYNLIERPLSTRMSIAAPNLLYSLCGDSPVVVIVANGAIFTHNARSMRSWAAYSIGPHIKWKMHDGSKQWVPAITSILTLEAHYPLGSGKSSAWAAGPPSRPRLIESNPSSPWTLLCVNSSSITTLHLAVELDISAWTLILCDPALVLPMLDTVHVYTKNITPRASVEFLNRHSRTLTSLSYMVSVDHAARNDNVTVPGTFPKLEKLIANALYVDALLGGTTSAGPAEESNFPALRELEIWPSEAPTPALPRALHAAAAHLPALDTLSLHYLTNRDLPQGSDATAHGEWPRFAAVHTVLLISSTAPPRPDVPRLAEAILWGFPKLSSLQVQANAGGPGDDPGNDQQFREWYEQFREGLANRGIAVDV</sequence>
<dbReference type="InterPro" id="IPR036047">
    <property type="entry name" value="F-box-like_dom_sf"/>
</dbReference>
<dbReference type="SUPFAM" id="SSF81383">
    <property type="entry name" value="F-box domain"/>
    <property type="match status" value="1"/>
</dbReference>
<keyword evidence="3" id="KW-1185">Reference proteome</keyword>
<name>A0ABQ0M2N6_MYCCL</name>
<dbReference type="EMBL" id="DF849486">
    <property type="protein sequence ID" value="GAT57570.1"/>
    <property type="molecule type" value="Genomic_DNA"/>
</dbReference>
<evidence type="ECO:0000313" key="3">
    <source>
        <dbReference type="Proteomes" id="UP000815677"/>
    </source>
</evidence>